<proteinExistence type="inferred from homology"/>
<keyword evidence="1" id="KW-0963">Cytoplasm</keyword>
<dbReference type="InterPro" id="IPR036527">
    <property type="entry name" value="SCP2_sterol-bd_dom_sf"/>
</dbReference>
<comment type="pathway">
    <text evidence="1">Cofactor biosynthesis; ubiquinone biosynthesis.</text>
</comment>
<keyword evidence="5" id="KW-1185">Reference proteome</keyword>
<comment type="function">
    <text evidence="1">Required for ubiquinone (coenzyme Q) biosynthesis. Binds hydrophobic ubiquinone biosynthetic intermediates via its SCP2 domain and is essential for the stability of the Ubi complex. May constitute a docking platform where Ubi enzymes assemble and access their SCP2-bound polyprenyl substrates.</text>
</comment>
<dbReference type="AlphaFoldDB" id="A0A839IRN4"/>
<dbReference type="Proteomes" id="UP000565262">
    <property type="component" value="Unassembled WGS sequence"/>
</dbReference>
<dbReference type="PANTHER" id="PTHR38693">
    <property type="entry name" value="UBIQUINONE BIOSYNTHESIS PROTEIN UBIJ"/>
    <property type="match status" value="1"/>
</dbReference>
<accession>A0A839IRN4</accession>
<evidence type="ECO:0000313" key="4">
    <source>
        <dbReference type="EMBL" id="MBB1487985.1"/>
    </source>
</evidence>
<feature type="coiled-coil region" evidence="2">
    <location>
        <begin position="182"/>
        <end position="209"/>
    </location>
</feature>
<comment type="subcellular location">
    <subcellularLocation>
        <location evidence="1">Cytoplasm</location>
    </subcellularLocation>
</comment>
<feature type="domain" description="SCP2" evidence="3">
    <location>
        <begin position="17"/>
        <end position="111"/>
    </location>
</feature>
<comment type="caution">
    <text evidence="4">The sequence shown here is derived from an EMBL/GenBank/DDBJ whole genome shotgun (WGS) entry which is preliminary data.</text>
</comment>
<organism evidence="4 5">
    <name type="scientific">Oceanospirillum sediminis</name>
    <dbReference type="NCBI Taxonomy" id="2760088"/>
    <lineage>
        <taxon>Bacteria</taxon>
        <taxon>Pseudomonadati</taxon>
        <taxon>Pseudomonadota</taxon>
        <taxon>Gammaproteobacteria</taxon>
        <taxon>Oceanospirillales</taxon>
        <taxon>Oceanospirillaceae</taxon>
        <taxon>Oceanospirillum</taxon>
    </lineage>
</organism>
<reference evidence="4 5" key="1">
    <citation type="submission" date="2020-08" db="EMBL/GenBank/DDBJ databases">
        <title>Oceanospirillum sp. nov. isolated from marine sediment.</title>
        <authorList>
            <person name="Ji X."/>
        </authorList>
    </citation>
    <scope>NUCLEOTIDE SEQUENCE [LARGE SCALE GENOMIC DNA]</scope>
    <source>
        <strain evidence="4 5">D5</strain>
    </source>
</reference>
<evidence type="ECO:0000256" key="1">
    <source>
        <dbReference type="HAMAP-Rule" id="MF_02215"/>
    </source>
</evidence>
<dbReference type="UniPathway" id="UPA00232"/>
<dbReference type="Pfam" id="PF02036">
    <property type="entry name" value="SCP2"/>
    <property type="match status" value="1"/>
</dbReference>
<gene>
    <name evidence="1" type="primary">ubiJ</name>
    <name evidence="4" type="ORF">H4O21_15365</name>
</gene>
<dbReference type="GO" id="GO:0005737">
    <property type="term" value="C:cytoplasm"/>
    <property type="evidence" value="ECO:0007669"/>
    <property type="project" value="UniProtKB-SubCell"/>
</dbReference>
<dbReference type="InterPro" id="IPR003033">
    <property type="entry name" value="SCP2_sterol-bd_dom"/>
</dbReference>
<sequence>MLNHAILEVAEQLLSPLLKRDPVVLKQLAALDGKVLRVRCLKPDRSFLIWPSSQGLHLETDQDISVDTEIQGTAEQFSRFLLADKELQERLLFQGELILSGDTGLVRQLQGSVSSLDPDWAGFIERVTGTLPVAMIGGISSRLAAIGRQLTASGPADWAEYLQEELRVLPGEYEQSQFSQQVRKLRQSSERLDARLQRLQQQLDQLNSQSACR</sequence>
<comment type="similarity">
    <text evidence="1">Belongs to the UbiJ family.</text>
</comment>
<evidence type="ECO:0000256" key="2">
    <source>
        <dbReference type="SAM" id="Coils"/>
    </source>
</evidence>
<keyword evidence="2" id="KW-0175">Coiled coil</keyword>
<dbReference type="HAMAP" id="MF_02215">
    <property type="entry name" value="UbiJ"/>
    <property type="match status" value="1"/>
</dbReference>
<dbReference type="EMBL" id="JACJFM010000021">
    <property type="protein sequence ID" value="MBB1487985.1"/>
    <property type="molecule type" value="Genomic_DNA"/>
</dbReference>
<dbReference type="PANTHER" id="PTHR38693:SF1">
    <property type="entry name" value="UBIQUINONE BIOSYNTHESIS ACCESSORY FACTOR UBIJ"/>
    <property type="match status" value="1"/>
</dbReference>
<keyword evidence="1" id="KW-0831">Ubiquinone biosynthesis</keyword>
<evidence type="ECO:0000259" key="3">
    <source>
        <dbReference type="Pfam" id="PF02036"/>
    </source>
</evidence>
<dbReference type="InterPro" id="IPR038989">
    <property type="entry name" value="UbiJ"/>
</dbReference>
<dbReference type="GO" id="GO:0006744">
    <property type="term" value="P:ubiquinone biosynthetic process"/>
    <property type="evidence" value="ECO:0007669"/>
    <property type="project" value="UniProtKB-UniRule"/>
</dbReference>
<name>A0A839IRN4_9GAMM</name>
<protein>
    <recommendedName>
        <fullName evidence="1">Ubiquinone biosynthesis accessory factor UbiJ</fullName>
    </recommendedName>
</protein>
<evidence type="ECO:0000313" key="5">
    <source>
        <dbReference type="Proteomes" id="UP000565262"/>
    </source>
</evidence>
<dbReference type="SUPFAM" id="SSF55718">
    <property type="entry name" value="SCP-like"/>
    <property type="match status" value="1"/>
</dbReference>
<dbReference type="RefSeq" id="WP_182809759.1">
    <property type="nucleotide sequence ID" value="NZ_JACJFM010000021.1"/>
</dbReference>